<sequence length="266" mass="26822">MRERGEGEGGLADLSWPALPSSPTVLVPLGSTEQHGPHLPLHTDTAVAAAVARAAAARLLAVAPADPVLVAPPVAYGASGEHQDFPGTMSIGTAALRFLLVELVRSLSRWAGRVVIVNGHGGNLDALAAATPLLREEGHDVCWAPCAAGPADAHAGHAETSLMLHLAPRLVDMARAEPGNLAPLAEIMPELAARGVAAVSPSGVLGDPTTATAGEGRRLLDRMADDVAARVRHGRADHTGRLLPAPAPAPAPTPGPAAAAATASPA</sequence>
<dbReference type="NCBIfam" id="TIGR03964">
    <property type="entry name" value="mycofact_creat"/>
    <property type="match status" value="1"/>
</dbReference>
<feature type="compositionally biased region" description="Low complexity" evidence="6">
    <location>
        <begin position="256"/>
        <end position="266"/>
    </location>
</feature>
<comment type="cofactor">
    <cofactor evidence="1">
        <name>Zn(2+)</name>
        <dbReference type="ChEBI" id="CHEBI:29105"/>
    </cofactor>
</comment>
<dbReference type="Pfam" id="PF02633">
    <property type="entry name" value="Creatininase"/>
    <property type="match status" value="1"/>
</dbReference>
<proteinExistence type="inferred from homology"/>
<feature type="compositionally biased region" description="Pro residues" evidence="6">
    <location>
        <begin position="245"/>
        <end position="255"/>
    </location>
</feature>
<dbReference type="PANTHER" id="PTHR35005:SF1">
    <property type="entry name" value="2-AMINO-5-FORMYLAMINO-6-RIBOSYLAMINOPYRIMIDIN-4(3H)-ONE 5'-MONOPHOSPHATE DEFORMYLASE"/>
    <property type="match status" value="1"/>
</dbReference>
<dbReference type="InterPro" id="IPR003785">
    <property type="entry name" value="Creatininase/forma_Hydrolase"/>
</dbReference>
<keyword evidence="3" id="KW-0378">Hydrolase</keyword>
<dbReference type="InterPro" id="IPR023871">
    <property type="entry name" value="MftE"/>
</dbReference>
<dbReference type="Gene3D" id="3.40.50.10310">
    <property type="entry name" value="Creatininase"/>
    <property type="match status" value="1"/>
</dbReference>
<gene>
    <name evidence="7" type="primary">mftE</name>
    <name evidence="7" type="ORF">DI270_032075</name>
</gene>
<dbReference type="PANTHER" id="PTHR35005">
    <property type="entry name" value="3-DEHYDRO-SCYLLO-INOSOSE HYDROLASE"/>
    <property type="match status" value="1"/>
</dbReference>
<comment type="caution">
    <text evidence="7">The sequence shown here is derived from an EMBL/GenBank/DDBJ whole genome shotgun (WGS) entry which is preliminary data.</text>
</comment>
<evidence type="ECO:0000313" key="7">
    <source>
        <dbReference type="EMBL" id="RGA00951.1"/>
    </source>
</evidence>
<evidence type="ECO:0000256" key="5">
    <source>
        <dbReference type="ARBA" id="ARBA00024029"/>
    </source>
</evidence>
<evidence type="ECO:0000256" key="1">
    <source>
        <dbReference type="ARBA" id="ARBA00001947"/>
    </source>
</evidence>
<dbReference type="RefSeq" id="WP_117409934.1">
    <property type="nucleotide sequence ID" value="NZ_QFZU02000187.1"/>
</dbReference>
<reference evidence="7 8" key="1">
    <citation type="submission" date="2018-08" db="EMBL/GenBank/DDBJ databases">
        <title>Microbispora. triticiradicis sp. nov., a novel actinomycete isolated from the root of wheat (Triticum aestivum L.)).</title>
        <authorList>
            <person name="Han C."/>
        </authorList>
    </citation>
    <scope>NUCLEOTIDE SEQUENCE [LARGE SCALE GENOMIC DNA]</scope>
    <source>
        <strain evidence="7 8">NEAU-HRDPA2-9</strain>
    </source>
</reference>
<dbReference type="InterPro" id="IPR024087">
    <property type="entry name" value="Creatininase-like_sf"/>
</dbReference>
<keyword evidence="2" id="KW-0479">Metal-binding</keyword>
<dbReference type="SUPFAM" id="SSF102215">
    <property type="entry name" value="Creatininase"/>
    <property type="match status" value="1"/>
</dbReference>
<keyword evidence="8" id="KW-1185">Reference proteome</keyword>
<evidence type="ECO:0000256" key="2">
    <source>
        <dbReference type="ARBA" id="ARBA00022723"/>
    </source>
</evidence>
<evidence type="ECO:0000313" key="8">
    <source>
        <dbReference type="Proteomes" id="UP000262538"/>
    </source>
</evidence>
<accession>A0ABX9LAH2</accession>
<keyword evidence="4" id="KW-0862">Zinc</keyword>
<feature type="region of interest" description="Disordered" evidence="6">
    <location>
        <begin position="233"/>
        <end position="266"/>
    </location>
</feature>
<evidence type="ECO:0000256" key="6">
    <source>
        <dbReference type="SAM" id="MobiDB-lite"/>
    </source>
</evidence>
<evidence type="ECO:0000256" key="3">
    <source>
        <dbReference type="ARBA" id="ARBA00022801"/>
    </source>
</evidence>
<comment type="similarity">
    <text evidence="5">Belongs to the creatininase superfamily.</text>
</comment>
<protein>
    <submittedName>
        <fullName evidence="7">Mycofactocin biosynthesis peptidyl-dipeptidase MftE</fullName>
    </submittedName>
</protein>
<dbReference type="EMBL" id="QFZU02000187">
    <property type="protein sequence ID" value="RGA00951.1"/>
    <property type="molecule type" value="Genomic_DNA"/>
</dbReference>
<dbReference type="Proteomes" id="UP000262538">
    <property type="component" value="Unassembled WGS sequence"/>
</dbReference>
<organism evidence="7 8">
    <name type="scientific">Microbispora triticiradicis</name>
    <dbReference type="NCBI Taxonomy" id="2200763"/>
    <lineage>
        <taxon>Bacteria</taxon>
        <taxon>Bacillati</taxon>
        <taxon>Actinomycetota</taxon>
        <taxon>Actinomycetes</taxon>
        <taxon>Streptosporangiales</taxon>
        <taxon>Streptosporangiaceae</taxon>
        <taxon>Microbispora</taxon>
    </lineage>
</organism>
<name>A0ABX9LAH2_9ACTN</name>
<evidence type="ECO:0000256" key="4">
    <source>
        <dbReference type="ARBA" id="ARBA00022833"/>
    </source>
</evidence>